<reference evidence="1" key="2">
    <citation type="submission" date="2021-04" db="EMBL/GenBank/DDBJ databases">
        <authorList>
            <person name="Zhang T."/>
            <person name="Zhang Y."/>
            <person name="Lu D."/>
            <person name="Zuo D."/>
            <person name="Du Z."/>
        </authorList>
    </citation>
    <scope>NUCLEOTIDE SEQUENCE</scope>
    <source>
        <strain evidence="1">JR1</strain>
    </source>
</reference>
<gene>
    <name evidence="1" type="ORF">KDU71_22885</name>
</gene>
<dbReference type="EMBL" id="JAGTAR010000117">
    <property type="protein sequence ID" value="MBR8538427.1"/>
    <property type="molecule type" value="Genomic_DNA"/>
</dbReference>
<reference evidence="1" key="1">
    <citation type="journal article" date="2018" name="Int. J. Syst. Evol. Microbiol.">
        <title>Carboxylicivirga sediminis sp. nov., isolated from coastal sediment.</title>
        <authorList>
            <person name="Wang F.Q."/>
            <person name="Ren L.H."/>
            <person name="Zou R.J."/>
            <person name="Sun Y.Z."/>
            <person name="Liu X.J."/>
            <person name="Jiang F."/>
            <person name="Liu L.J."/>
        </authorList>
    </citation>
    <scope>NUCLEOTIDE SEQUENCE</scope>
    <source>
        <strain evidence="1">JR1</strain>
    </source>
</reference>
<proteinExistence type="predicted"/>
<feature type="non-terminal residue" evidence="1">
    <location>
        <position position="117"/>
    </location>
</feature>
<sequence length="117" mass="13870">MKGFPYYLQQQGYYTSNNKKTDYNVGDEKAYTAEAWHESADTAGWWNRAEGQPFFAVFNFMDSHQSRTMTHTYGWYKKQVINELATEERIGENDFDMPPFYNDTPAMRKQFARVYNS</sequence>
<accession>A0A941F948</accession>
<evidence type="ECO:0000313" key="2">
    <source>
        <dbReference type="Proteomes" id="UP000679220"/>
    </source>
</evidence>
<evidence type="ECO:0000313" key="1">
    <source>
        <dbReference type="EMBL" id="MBR8538427.1"/>
    </source>
</evidence>
<protein>
    <submittedName>
        <fullName evidence="1">Uncharacterized protein</fullName>
    </submittedName>
</protein>
<dbReference type="Gene3D" id="3.40.720.10">
    <property type="entry name" value="Alkaline Phosphatase, subunit A"/>
    <property type="match status" value="1"/>
</dbReference>
<dbReference type="InterPro" id="IPR017850">
    <property type="entry name" value="Alkaline_phosphatase_core_sf"/>
</dbReference>
<organism evidence="1 2">
    <name type="scientific">Carboxylicivirga sediminis</name>
    <dbReference type="NCBI Taxonomy" id="2006564"/>
    <lineage>
        <taxon>Bacteria</taxon>
        <taxon>Pseudomonadati</taxon>
        <taxon>Bacteroidota</taxon>
        <taxon>Bacteroidia</taxon>
        <taxon>Marinilabiliales</taxon>
        <taxon>Marinilabiliaceae</taxon>
        <taxon>Carboxylicivirga</taxon>
    </lineage>
</organism>
<comment type="caution">
    <text evidence="1">The sequence shown here is derived from an EMBL/GenBank/DDBJ whole genome shotgun (WGS) entry which is preliminary data.</text>
</comment>
<keyword evidence="2" id="KW-1185">Reference proteome</keyword>
<dbReference type="Proteomes" id="UP000679220">
    <property type="component" value="Unassembled WGS sequence"/>
</dbReference>
<dbReference type="AlphaFoldDB" id="A0A941F948"/>
<name>A0A941F948_9BACT</name>
<dbReference type="SUPFAM" id="SSF53649">
    <property type="entry name" value="Alkaline phosphatase-like"/>
    <property type="match status" value="1"/>
</dbReference>